<feature type="transmembrane region" description="Helical" evidence="9">
    <location>
        <begin position="521"/>
        <end position="545"/>
    </location>
</feature>
<feature type="transmembrane region" description="Helical" evidence="9">
    <location>
        <begin position="245"/>
        <end position="263"/>
    </location>
</feature>
<dbReference type="InterPro" id="IPR013105">
    <property type="entry name" value="TPR_2"/>
</dbReference>
<dbReference type="HOGENOM" id="CLU_365914_0_0_7"/>
<dbReference type="InterPro" id="IPR007016">
    <property type="entry name" value="O-antigen_ligase-rel_domated"/>
</dbReference>
<dbReference type="SMART" id="SM00028">
    <property type="entry name" value="TPR"/>
    <property type="match status" value="4"/>
</dbReference>
<dbReference type="PROSITE" id="PS50005">
    <property type="entry name" value="TPR"/>
    <property type="match status" value="3"/>
</dbReference>
<dbReference type="Proteomes" id="UP000000739">
    <property type="component" value="Chromosome"/>
</dbReference>
<dbReference type="Gene3D" id="1.25.40.10">
    <property type="entry name" value="Tetratricopeptide repeat domain"/>
    <property type="match status" value="2"/>
</dbReference>
<dbReference type="eggNOG" id="COG0457">
    <property type="taxonomic scope" value="Bacteria"/>
</dbReference>
<dbReference type="Pfam" id="PF04932">
    <property type="entry name" value="Wzy_C"/>
    <property type="match status" value="1"/>
</dbReference>
<sequence>MTLSNKQRKFIARNHGHMSVSKMASRLGAPVKEIEREIAAGAGEGAASPSELARILDKASTMILFAIVALTPFAVRPALYDQTNLPQTVFFIIGALLLSAVFCLKSYFSPKSAAPPTVFFPLAALTLWGGLSIFWGTNAYEAVTIWLPWVACLFFFSAAFNVPDSRERRLLLLKGLFLSGTAVALLGILQHLGGDVLQHMGGENWFGVKQAEPPASTFTNRNMAVHFIVLTLPLGVGFFLQEKRGWPAAAFLVCTTCMLNYLFYTSNRTGWLCLLLQIAVFAALLLVYKVKSGAIGMNRGKMISLAVCLALFLVLFNCGPKGFEWQFGKVFQRVSALSQSDLESPGTSPETQAPADKKQDSPAAPRKYDASKRLRLDIWANTLAMIKDHPLLGVGMGSHKVLYPIYSRRAKVEGAFSEESQLSNVHNDYLQIAAELGLPGLIMVLWLGVSAFLILLRLFRKENGEEKFLVIAIAACLAGISLNAAASFPFQRMVPLLVVSLYLAMLARWDPKYEEKPPRIVAPPAPVWLICGVAFTGLLIAAGWAGSRAMKADEQYKWLDVGESAGNWNLVISKGNQVLAADPYRVKVRSYLGRAYLEKQMPEKAAPELEKVIQAYPYHMNALLNLGVAYGTMGENEKALEVYNKVLQIKPDYAKVHNNIGNVQMNTGKIPEAVEAFTKAAELDGQNPQIWMNLGVAAFKARDFEKAATAFEKCAVLAPGWTRANRNAGHLLMQIGQKEKGLRYLQIADALKKAEKQPKATQ</sequence>
<keyword evidence="3" id="KW-0677">Repeat</keyword>
<feature type="transmembrane region" description="Helical" evidence="9">
    <location>
        <begin position="171"/>
        <end position="192"/>
    </location>
</feature>
<evidence type="ECO:0000313" key="12">
    <source>
        <dbReference type="Proteomes" id="UP000000739"/>
    </source>
</evidence>
<evidence type="ECO:0000259" key="10">
    <source>
        <dbReference type="Pfam" id="PF04932"/>
    </source>
</evidence>
<dbReference type="PANTHER" id="PTHR37422:SF23">
    <property type="entry name" value="TEICHURONIC ACID BIOSYNTHESIS PROTEIN TUAE"/>
    <property type="match status" value="1"/>
</dbReference>
<feature type="transmembrane region" description="Helical" evidence="9">
    <location>
        <begin position="143"/>
        <end position="162"/>
    </location>
</feature>
<dbReference type="AlphaFoldDB" id="B8FDD3"/>
<dbReference type="RefSeq" id="WP_015949601.1">
    <property type="nucleotide sequence ID" value="NC_011768.1"/>
</dbReference>
<reference evidence="11 12" key="1">
    <citation type="journal article" date="2012" name="Environ. Microbiol.">
        <title>The genome sequence of Desulfatibacillum alkenivorans AK-01: a blueprint for anaerobic alkane oxidation.</title>
        <authorList>
            <person name="Callaghan A.V."/>
            <person name="Morris B.E."/>
            <person name="Pereira I.A."/>
            <person name="McInerney M.J."/>
            <person name="Austin R.N."/>
            <person name="Groves J.T."/>
            <person name="Kukor J.J."/>
            <person name="Suflita J.M."/>
            <person name="Young L.Y."/>
            <person name="Zylstra G.J."/>
            <person name="Wawrik B."/>
        </authorList>
    </citation>
    <scope>NUCLEOTIDE SEQUENCE [LARGE SCALE GENOMIC DNA]</scope>
    <source>
        <strain evidence="11 12">AK-01</strain>
    </source>
</reference>
<accession>B8FDD3</accession>
<evidence type="ECO:0000256" key="4">
    <source>
        <dbReference type="ARBA" id="ARBA00022803"/>
    </source>
</evidence>
<evidence type="ECO:0000313" key="11">
    <source>
        <dbReference type="EMBL" id="ACL06564.1"/>
    </source>
</evidence>
<feature type="region of interest" description="Disordered" evidence="8">
    <location>
        <begin position="341"/>
        <end position="367"/>
    </location>
</feature>
<dbReference type="Pfam" id="PF13174">
    <property type="entry name" value="TPR_6"/>
    <property type="match status" value="1"/>
</dbReference>
<feature type="compositionally biased region" description="Basic and acidic residues" evidence="8">
    <location>
        <begin position="355"/>
        <end position="367"/>
    </location>
</feature>
<comment type="subcellular location">
    <subcellularLocation>
        <location evidence="1">Membrane</location>
        <topology evidence="1">Multi-pass membrane protein</topology>
    </subcellularLocation>
</comment>
<protein>
    <submittedName>
        <fullName evidence="11">O-antigen polymerase</fullName>
    </submittedName>
</protein>
<feature type="transmembrane region" description="Helical" evidence="9">
    <location>
        <begin position="223"/>
        <end position="240"/>
    </location>
</feature>
<evidence type="ECO:0000256" key="6">
    <source>
        <dbReference type="ARBA" id="ARBA00023136"/>
    </source>
</evidence>
<feature type="transmembrane region" description="Helical" evidence="9">
    <location>
        <begin position="436"/>
        <end position="456"/>
    </location>
</feature>
<keyword evidence="2 9" id="KW-0812">Transmembrane</keyword>
<feature type="transmembrane region" description="Helical" evidence="9">
    <location>
        <begin position="468"/>
        <end position="486"/>
    </location>
</feature>
<feature type="domain" description="O-antigen ligase-related" evidence="10">
    <location>
        <begin position="257"/>
        <end position="444"/>
    </location>
</feature>
<gene>
    <name evidence="11" type="ordered locus">Dalk_4888</name>
</gene>
<feature type="transmembrane region" description="Helical" evidence="9">
    <location>
        <begin position="85"/>
        <end position="104"/>
    </location>
</feature>
<feature type="transmembrane region" description="Helical" evidence="9">
    <location>
        <begin position="302"/>
        <end position="323"/>
    </location>
</feature>
<feature type="repeat" description="TPR" evidence="7">
    <location>
        <begin position="688"/>
        <end position="721"/>
    </location>
</feature>
<dbReference type="eggNOG" id="COG3307">
    <property type="taxonomic scope" value="Bacteria"/>
</dbReference>
<evidence type="ECO:0000256" key="9">
    <source>
        <dbReference type="SAM" id="Phobius"/>
    </source>
</evidence>
<evidence type="ECO:0000256" key="1">
    <source>
        <dbReference type="ARBA" id="ARBA00004141"/>
    </source>
</evidence>
<feature type="repeat" description="TPR" evidence="7">
    <location>
        <begin position="654"/>
        <end position="687"/>
    </location>
</feature>
<dbReference type="InterPro" id="IPR051533">
    <property type="entry name" value="WaaL-like"/>
</dbReference>
<feature type="repeat" description="TPR" evidence="7">
    <location>
        <begin position="620"/>
        <end position="653"/>
    </location>
</feature>
<dbReference type="Pfam" id="PF13414">
    <property type="entry name" value="TPR_11"/>
    <property type="match status" value="1"/>
</dbReference>
<feature type="transmembrane region" description="Helical" evidence="9">
    <location>
        <begin position="116"/>
        <end position="137"/>
    </location>
</feature>
<dbReference type="InterPro" id="IPR011990">
    <property type="entry name" value="TPR-like_helical_dom_sf"/>
</dbReference>
<dbReference type="EMBL" id="CP001322">
    <property type="protein sequence ID" value="ACL06564.1"/>
    <property type="molecule type" value="Genomic_DNA"/>
</dbReference>
<dbReference type="PROSITE" id="PS50293">
    <property type="entry name" value="TPR_REGION"/>
    <property type="match status" value="1"/>
</dbReference>
<dbReference type="PANTHER" id="PTHR37422">
    <property type="entry name" value="TEICHURONIC ACID BIOSYNTHESIS PROTEIN TUAE"/>
    <property type="match status" value="1"/>
</dbReference>
<keyword evidence="4 7" id="KW-0802">TPR repeat</keyword>
<name>B8FDD3_DESAL</name>
<evidence type="ECO:0000256" key="3">
    <source>
        <dbReference type="ARBA" id="ARBA00022737"/>
    </source>
</evidence>
<dbReference type="SUPFAM" id="SSF48452">
    <property type="entry name" value="TPR-like"/>
    <property type="match status" value="1"/>
</dbReference>
<evidence type="ECO:0000256" key="5">
    <source>
        <dbReference type="ARBA" id="ARBA00022989"/>
    </source>
</evidence>
<feature type="transmembrane region" description="Helical" evidence="9">
    <location>
        <begin position="269"/>
        <end position="290"/>
    </location>
</feature>
<evidence type="ECO:0000256" key="8">
    <source>
        <dbReference type="SAM" id="MobiDB-lite"/>
    </source>
</evidence>
<dbReference type="GO" id="GO:0016020">
    <property type="term" value="C:membrane"/>
    <property type="evidence" value="ECO:0007669"/>
    <property type="project" value="UniProtKB-SubCell"/>
</dbReference>
<proteinExistence type="predicted"/>
<keyword evidence="12" id="KW-1185">Reference proteome</keyword>
<evidence type="ECO:0000256" key="2">
    <source>
        <dbReference type="ARBA" id="ARBA00022692"/>
    </source>
</evidence>
<dbReference type="KEGG" id="dal:Dalk_4888"/>
<feature type="compositionally biased region" description="Polar residues" evidence="8">
    <location>
        <begin position="341"/>
        <end position="351"/>
    </location>
</feature>
<dbReference type="Pfam" id="PF07719">
    <property type="entry name" value="TPR_2"/>
    <property type="match status" value="1"/>
</dbReference>
<keyword evidence="5 9" id="KW-1133">Transmembrane helix</keyword>
<feature type="transmembrane region" description="Helical" evidence="9">
    <location>
        <begin position="59"/>
        <end position="79"/>
    </location>
</feature>
<evidence type="ECO:0000256" key="7">
    <source>
        <dbReference type="PROSITE-ProRule" id="PRU00339"/>
    </source>
</evidence>
<dbReference type="InterPro" id="IPR019734">
    <property type="entry name" value="TPR_rpt"/>
</dbReference>
<organism evidence="11 12">
    <name type="scientific">Desulfatibacillum aliphaticivorans</name>
    <dbReference type="NCBI Taxonomy" id="218208"/>
    <lineage>
        <taxon>Bacteria</taxon>
        <taxon>Pseudomonadati</taxon>
        <taxon>Thermodesulfobacteriota</taxon>
        <taxon>Desulfobacteria</taxon>
        <taxon>Desulfobacterales</taxon>
        <taxon>Desulfatibacillaceae</taxon>
        <taxon>Desulfatibacillum</taxon>
    </lineage>
</organism>
<keyword evidence="6 9" id="KW-0472">Membrane</keyword>